<evidence type="ECO:0000256" key="7">
    <source>
        <dbReference type="PIRSR" id="PIRSR006019-2"/>
    </source>
</evidence>
<dbReference type="InterPro" id="IPR016192">
    <property type="entry name" value="APOBEC/CMP_deaminase_Zn-bd"/>
</dbReference>
<evidence type="ECO:0000256" key="2">
    <source>
        <dbReference type="ARBA" id="ARBA00006576"/>
    </source>
</evidence>
<evidence type="ECO:0000256" key="3">
    <source>
        <dbReference type="ARBA" id="ARBA00022723"/>
    </source>
</evidence>
<dbReference type="InterPro" id="IPR002125">
    <property type="entry name" value="CMP_dCMP_dom"/>
</dbReference>
<feature type="binding site" evidence="7">
    <location>
        <position position="113"/>
    </location>
    <ligand>
        <name>Zn(2+)</name>
        <dbReference type="ChEBI" id="CHEBI:29105"/>
        <note>catalytic</note>
    </ligand>
</feature>
<dbReference type="PROSITE" id="PS51747">
    <property type="entry name" value="CYT_DCMP_DEAMINASES_2"/>
    <property type="match status" value="1"/>
</dbReference>
<proteinExistence type="inferred from homology"/>
<name>A0A6J5PG46_9CAUD</name>
<dbReference type="InterPro" id="IPR016473">
    <property type="entry name" value="dCMP_deaminase"/>
</dbReference>
<sequence length="160" mass="18099">MKQKWIDAFMDTAERFAQLSSAKRLQVGAVVVKDNRIISIGYNGMPAGWTNDCEETIPEHEEVHMESRTVYHYPEVTKTKDEVIHAEANAIIKLARDGESGKSASLFCTHAPCIHCAKLIHGAGIEHVYYRESYRDELGIDFLKKCKINVDKVDFNSIVN</sequence>
<dbReference type="PROSITE" id="PS00903">
    <property type="entry name" value="CYT_DCMP_DEAMINASES_1"/>
    <property type="match status" value="1"/>
</dbReference>
<keyword evidence="5 7" id="KW-0862">Zinc</keyword>
<feature type="binding site" evidence="7">
    <location>
        <position position="116"/>
    </location>
    <ligand>
        <name>Zn(2+)</name>
        <dbReference type="ChEBI" id="CHEBI:29105"/>
        <note>catalytic</note>
    </ligand>
</feature>
<keyword evidence="3 7" id="KW-0479">Metal-binding</keyword>
<accession>A0A6J5PG46</accession>
<evidence type="ECO:0000256" key="5">
    <source>
        <dbReference type="ARBA" id="ARBA00022833"/>
    </source>
</evidence>
<dbReference type="EMBL" id="LR797375">
    <property type="protein sequence ID" value="CAB4211465.1"/>
    <property type="molecule type" value="Genomic_DNA"/>
</dbReference>
<evidence type="ECO:0000313" key="12">
    <source>
        <dbReference type="EMBL" id="CAB4211465.1"/>
    </source>
</evidence>
<keyword evidence="4" id="KW-0378">Hydrolase</keyword>
<dbReference type="GO" id="GO:0006220">
    <property type="term" value="P:pyrimidine nucleotide metabolic process"/>
    <property type="evidence" value="ECO:0007669"/>
    <property type="project" value="InterPro"/>
</dbReference>
<dbReference type="GO" id="GO:0008270">
    <property type="term" value="F:zinc ion binding"/>
    <property type="evidence" value="ECO:0007669"/>
    <property type="project" value="InterPro"/>
</dbReference>
<evidence type="ECO:0000313" key="11">
    <source>
        <dbReference type="EMBL" id="CAB4198483.1"/>
    </source>
</evidence>
<evidence type="ECO:0000313" key="13">
    <source>
        <dbReference type="EMBL" id="CAB5238569.1"/>
    </source>
</evidence>
<dbReference type="PANTHER" id="PTHR11086">
    <property type="entry name" value="DEOXYCYTIDYLATE DEAMINASE-RELATED"/>
    <property type="match status" value="1"/>
</dbReference>
<evidence type="ECO:0000256" key="4">
    <source>
        <dbReference type="ARBA" id="ARBA00022801"/>
    </source>
</evidence>
<evidence type="ECO:0000256" key="1">
    <source>
        <dbReference type="ARBA" id="ARBA00001947"/>
    </source>
</evidence>
<dbReference type="PIRSF" id="PIRSF006019">
    <property type="entry name" value="dCMP_deaminase"/>
    <property type="match status" value="1"/>
</dbReference>
<dbReference type="Pfam" id="PF00383">
    <property type="entry name" value="dCMP_cyt_deam_1"/>
    <property type="match status" value="1"/>
</dbReference>
<dbReference type="EMBL" id="LR797272">
    <property type="protein sequence ID" value="CAB4198483.1"/>
    <property type="molecule type" value="Genomic_DNA"/>
</dbReference>
<evidence type="ECO:0000259" key="8">
    <source>
        <dbReference type="PROSITE" id="PS51747"/>
    </source>
</evidence>
<comment type="similarity">
    <text evidence="2">Belongs to the cytidine and deoxycytidylate deaminase family.</text>
</comment>
<gene>
    <name evidence="10" type="ORF">UFOVP1066_4</name>
    <name evidence="11" type="ORF">UFOVP1315_111</name>
    <name evidence="12" type="ORF">UFOVP1421_72</name>
    <name evidence="13" type="ORF">UFOVP1525_82</name>
    <name evidence="9" type="ORF">UFOVP909_45</name>
</gene>
<dbReference type="InterPro" id="IPR035105">
    <property type="entry name" value="Deoxycytidylate_deaminase_dom"/>
</dbReference>
<dbReference type="EMBL" id="LR798454">
    <property type="protein sequence ID" value="CAB5238569.1"/>
    <property type="molecule type" value="Genomic_DNA"/>
</dbReference>
<feature type="binding site" evidence="7">
    <location>
        <position position="85"/>
    </location>
    <ligand>
        <name>Zn(2+)</name>
        <dbReference type="ChEBI" id="CHEBI:29105"/>
        <note>catalytic</note>
    </ligand>
</feature>
<dbReference type="CDD" id="cd01286">
    <property type="entry name" value="deoxycytidylate_deaminase"/>
    <property type="match status" value="1"/>
</dbReference>
<protein>
    <submittedName>
        <fullName evidence="9">ComEB Deoxycytidylate deaminase</fullName>
    </submittedName>
</protein>
<dbReference type="PANTHER" id="PTHR11086:SF18">
    <property type="entry name" value="DEOXYCYTIDYLATE DEAMINASE"/>
    <property type="match status" value="1"/>
</dbReference>
<dbReference type="InterPro" id="IPR015517">
    <property type="entry name" value="dCMP_deaminase-rel"/>
</dbReference>
<dbReference type="InterPro" id="IPR016193">
    <property type="entry name" value="Cytidine_deaminase-like"/>
</dbReference>
<dbReference type="GO" id="GO:0004132">
    <property type="term" value="F:dCMP deaminase activity"/>
    <property type="evidence" value="ECO:0007669"/>
    <property type="project" value="InterPro"/>
</dbReference>
<dbReference type="EMBL" id="LR796861">
    <property type="protein sequence ID" value="CAB4170403.1"/>
    <property type="molecule type" value="Genomic_DNA"/>
</dbReference>
<evidence type="ECO:0000313" key="10">
    <source>
        <dbReference type="EMBL" id="CAB4181020.1"/>
    </source>
</evidence>
<dbReference type="SUPFAM" id="SSF53927">
    <property type="entry name" value="Cytidine deaminase-like"/>
    <property type="match status" value="1"/>
</dbReference>
<dbReference type="Gene3D" id="3.40.140.10">
    <property type="entry name" value="Cytidine Deaminase, domain 2"/>
    <property type="match status" value="1"/>
</dbReference>
<organism evidence="9">
    <name type="scientific">uncultured Caudovirales phage</name>
    <dbReference type="NCBI Taxonomy" id="2100421"/>
    <lineage>
        <taxon>Viruses</taxon>
        <taxon>Duplodnaviria</taxon>
        <taxon>Heunggongvirae</taxon>
        <taxon>Uroviricota</taxon>
        <taxon>Caudoviricetes</taxon>
        <taxon>Peduoviridae</taxon>
        <taxon>Maltschvirus</taxon>
        <taxon>Maltschvirus maltsch</taxon>
    </lineage>
</organism>
<dbReference type="EMBL" id="LR797019">
    <property type="protein sequence ID" value="CAB4181020.1"/>
    <property type="molecule type" value="Genomic_DNA"/>
</dbReference>
<evidence type="ECO:0000313" key="9">
    <source>
        <dbReference type="EMBL" id="CAB4170403.1"/>
    </source>
</evidence>
<feature type="active site" description="Proton donor" evidence="6">
    <location>
        <position position="87"/>
    </location>
</feature>
<reference evidence="9" key="1">
    <citation type="submission" date="2020-05" db="EMBL/GenBank/DDBJ databases">
        <authorList>
            <person name="Chiriac C."/>
            <person name="Salcher M."/>
            <person name="Ghai R."/>
            <person name="Kavagutti S V."/>
        </authorList>
    </citation>
    <scope>NUCLEOTIDE SEQUENCE</scope>
</reference>
<feature type="domain" description="CMP/dCMP-type deaminase" evidence="8">
    <location>
        <begin position="4"/>
        <end position="142"/>
    </location>
</feature>
<evidence type="ECO:0000256" key="6">
    <source>
        <dbReference type="PIRSR" id="PIRSR006019-1"/>
    </source>
</evidence>
<comment type="cofactor">
    <cofactor evidence="1 7">
        <name>Zn(2+)</name>
        <dbReference type="ChEBI" id="CHEBI:29105"/>
    </cofactor>
</comment>